<keyword evidence="5" id="KW-1185">Reference proteome</keyword>
<evidence type="ECO:0000313" key="5">
    <source>
        <dbReference type="Proteomes" id="UP001519287"/>
    </source>
</evidence>
<dbReference type="InterPro" id="IPR016181">
    <property type="entry name" value="Acyl_CoA_acyltransferase"/>
</dbReference>
<dbReference type="EMBL" id="JAGGLB010000029">
    <property type="protein sequence ID" value="MBP1994852.1"/>
    <property type="molecule type" value="Genomic_DNA"/>
</dbReference>
<feature type="domain" description="N-acetyltransferase" evidence="3">
    <location>
        <begin position="4"/>
        <end position="156"/>
    </location>
</feature>
<protein>
    <submittedName>
        <fullName evidence="4">GNAT superfamily N-acetyltransferase</fullName>
    </submittedName>
</protein>
<dbReference type="PROSITE" id="PS51186">
    <property type="entry name" value="GNAT"/>
    <property type="match status" value="1"/>
</dbReference>
<comment type="caution">
    <text evidence="4">The sequence shown here is derived from an EMBL/GenBank/DDBJ whole genome shotgun (WGS) entry which is preliminary data.</text>
</comment>
<keyword evidence="2" id="KW-0012">Acyltransferase</keyword>
<sequence length="156" mass="18158">MAQVVIRHAVEEDVIQLRQLMITYIVVFYRYRQPEEEKLDEMIRILLEHKEGVQFVAELEGKLVGFATLFFRYSSFHAAKIAVMNDLFVAEDQRRQGIAHKLFAACKGYSARHRYVSMIWSTGKDNISSQRFYEKLSGEQSEWLTYSINPTIGIGD</sequence>
<evidence type="ECO:0000256" key="2">
    <source>
        <dbReference type="ARBA" id="ARBA00023315"/>
    </source>
</evidence>
<dbReference type="CDD" id="cd04301">
    <property type="entry name" value="NAT_SF"/>
    <property type="match status" value="1"/>
</dbReference>
<accession>A0ABS4J4U3</accession>
<evidence type="ECO:0000256" key="1">
    <source>
        <dbReference type="ARBA" id="ARBA00022679"/>
    </source>
</evidence>
<dbReference type="InterPro" id="IPR051016">
    <property type="entry name" value="Diverse_Substrate_AcTransf"/>
</dbReference>
<dbReference type="RefSeq" id="WP_209976682.1">
    <property type="nucleotide sequence ID" value="NZ_JAGGLB010000029.1"/>
</dbReference>
<evidence type="ECO:0000259" key="3">
    <source>
        <dbReference type="PROSITE" id="PS51186"/>
    </source>
</evidence>
<dbReference type="Gene3D" id="3.40.630.30">
    <property type="match status" value="1"/>
</dbReference>
<gene>
    <name evidence="4" type="ORF">J2Z66_006493</name>
</gene>
<dbReference type="SUPFAM" id="SSF55729">
    <property type="entry name" value="Acyl-CoA N-acyltransferases (Nat)"/>
    <property type="match status" value="1"/>
</dbReference>
<dbReference type="Proteomes" id="UP001519287">
    <property type="component" value="Unassembled WGS sequence"/>
</dbReference>
<proteinExistence type="predicted"/>
<reference evidence="4 5" key="1">
    <citation type="submission" date="2021-03" db="EMBL/GenBank/DDBJ databases">
        <title>Genomic Encyclopedia of Type Strains, Phase IV (KMG-IV): sequencing the most valuable type-strain genomes for metagenomic binning, comparative biology and taxonomic classification.</title>
        <authorList>
            <person name="Goeker M."/>
        </authorList>
    </citation>
    <scope>NUCLEOTIDE SEQUENCE [LARGE SCALE GENOMIC DNA]</scope>
    <source>
        <strain evidence="4 5">DSM 26048</strain>
    </source>
</reference>
<dbReference type="Pfam" id="PF00583">
    <property type="entry name" value="Acetyltransf_1"/>
    <property type="match status" value="1"/>
</dbReference>
<organism evidence="4 5">
    <name type="scientific">Paenibacillus eucommiae</name>
    <dbReference type="NCBI Taxonomy" id="1355755"/>
    <lineage>
        <taxon>Bacteria</taxon>
        <taxon>Bacillati</taxon>
        <taxon>Bacillota</taxon>
        <taxon>Bacilli</taxon>
        <taxon>Bacillales</taxon>
        <taxon>Paenibacillaceae</taxon>
        <taxon>Paenibacillus</taxon>
    </lineage>
</organism>
<dbReference type="InterPro" id="IPR000182">
    <property type="entry name" value="GNAT_dom"/>
</dbReference>
<keyword evidence="1" id="KW-0808">Transferase</keyword>
<dbReference type="PANTHER" id="PTHR10545:SF29">
    <property type="entry name" value="GH14572P-RELATED"/>
    <property type="match status" value="1"/>
</dbReference>
<evidence type="ECO:0000313" key="4">
    <source>
        <dbReference type="EMBL" id="MBP1994852.1"/>
    </source>
</evidence>
<dbReference type="PANTHER" id="PTHR10545">
    <property type="entry name" value="DIAMINE N-ACETYLTRANSFERASE"/>
    <property type="match status" value="1"/>
</dbReference>
<name>A0ABS4J4U3_9BACL</name>